<evidence type="ECO:0000313" key="3">
    <source>
        <dbReference type="Proteomes" id="UP000515160"/>
    </source>
</evidence>
<feature type="signal peptide" evidence="1">
    <location>
        <begin position="1"/>
        <end position="20"/>
    </location>
</feature>
<evidence type="ECO:0000256" key="1">
    <source>
        <dbReference type="SAM" id="SignalP"/>
    </source>
</evidence>
<dbReference type="InterPro" id="IPR007931">
    <property type="entry name" value="TsetseEP"/>
</dbReference>
<protein>
    <submittedName>
        <fullName evidence="4">Uncharacterized protein LOC117566543</fullName>
    </submittedName>
</protein>
<feature type="chain" id="PRO_5028485093" evidence="1">
    <location>
        <begin position="21"/>
        <end position="190"/>
    </location>
</feature>
<proteinExistence type="predicted"/>
<evidence type="ECO:0000313" key="4">
    <source>
        <dbReference type="RefSeq" id="XP_034101975.1"/>
    </source>
</evidence>
<dbReference type="GeneID" id="117566543"/>
<name>A0A6P8WU95_DROAB</name>
<feature type="domain" description="Protein TsetseEP" evidence="2">
    <location>
        <begin position="42"/>
        <end position="160"/>
    </location>
</feature>
<dbReference type="Pfam" id="PF05267">
    <property type="entry name" value="DUF725"/>
    <property type="match status" value="1"/>
</dbReference>
<gene>
    <name evidence="4" type="primary">LOC117566543</name>
</gene>
<organism evidence="3 4">
    <name type="scientific">Drosophila albomicans</name>
    <name type="common">Fruit fly</name>
    <dbReference type="NCBI Taxonomy" id="7291"/>
    <lineage>
        <taxon>Eukaryota</taxon>
        <taxon>Metazoa</taxon>
        <taxon>Ecdysozoa</taxon>
        <taxon>Arthropoda</taxon>
        <taxon>Hexapoda</taxon>
        <taxon>Insecta</taxon>
        <taxon>Pterygota</taxon>
        <taxon>Neoptera</taxon>
        <taxon>Endopterygota</taxon>
        <taxon>Diptera</taxon>
        <taxon>Brachycera</taxon>
        <taxon>Muscomorpha</taxon>
        <taxon>Ephydroidea</taxon>
        <taxon>Drosophilidae</taxon>
        <taxon>Drosophila</taxon>
    </lineage>
</organism>
<accession>A0A6P8WU95</accession>
<sequence length="190" mass="21243">MKIIYSYITLLWIQLLVADASRTLDSLSDYLESHDLTGVGNTKHCFVSYLPQLEQVGDTWSKEYNACVQNATTVRGDVLTKVDGVQQIIRKSAQGIDSYIENCLAIEDVLDFFNCFGSLSKQQLTNMYEISFNASENALSLTQQLNGIEAERYLCTNRTEENYVLGTANVFDALDKCLQQAAANVVKIVD</sequence>
<dbReference type="AlphaFoldDB" id="A0A6P8WU95"/>
<dbReference type="RefSeq" id="XP_034101975.1">
    <property type="nucleotide sequence ID" value="XM_034246084.2"/>
</dbReference>
<keyword evidence="1" id="KW-0732">Signal</keyword>
<evidence type="ECO:0000259" key="2">
    <source>
        <dbReference type="Pfam" id="PF05267"/>
    </source>
</evidence>
<reference evidence="4" key="1">
    <citation type="submission" date="2025-08" db="UniProtKB">
        <authorList>
            <consortium name="RefSeq"/>
        </authorList>
    </citation>
    <scope>IDENTIFICATION</scope>
    <source>
        <strain evidence="4">15112-1751.03</strain>
        <tissue evidence="4">Whole Adult</tissue>
    </source>
</reference>
<dbReference type="Proteomes" id="UP000515160">
    <property type="component" value="Chromosome 3"/>
</dbReference>
<dbReference type="OrthoDB" id="8058973at2759"/>
<keyword evidence="3" id="KW-1185">Reference proteome</keyword>